<dbReference type="SUPFAM" id="SSF55261">
    <property type="entry name" value="GAD domain-like"/>
    <property type="match status" value="1"/>
</dbReference>
<keyword evidence="1" id="KW-0436">Ligase</keyword>
<dbReference type="HOGENOM" id="CLU_846258_0_0_2"/>
<evidence type="ECO:0000259" key="5">
    <source>
        <dbReference type="Pfam" id="PF02938"/>
    </source>
</evidence>
<accession>Q74N23</accession>
<evidence type="ECO:0000313" key="7">
    <source>
        <dbReference type="Proteomes" id="UP000000578"/>
    </source>
</evidence>
<evidence type="ECO:0000313" key="6">
    <source>
        <dbReference type="EMBL" id="AAR39241.1"/>
    </source>
</evidence>
<dbReference type="GO" id="GO:0005737">
    <property type="term" value="C:cytoplasm"/>
    <property type="evidence" value="ECO:0007669"/>
    <property type="project" value="InterPro"/>
</dbReference>
<name>Q74N23_NANEQ</name>
<dbReference type="BioCyc" id="NEQU228908:GJB6-422-MONOMER"/>
<evidence type="ECO:0000256" key="4">
    <source>
        <dbReference type="ARBA" id="ARBA00022917"/>
    </source>
</evidence>
<dbReference type="Proteomes" id="UP000000578">
    <property type="component" value="Chromosome"/>
</dbReference>
<dbReference type="InterPro" id="IPR014746">
    <property type="entry name" value="Gln_synth/guanido_kin_cat_dom"/>
</dbReference>
<dbReference type="AlphaFoldDB" id="Q74N23"/>
<keyword evidence="3" id="KW-0067">ATP-binding</keyword>
<gene>
    <name evidence="6" type="ordered locus">NEQ396</name>
</gene>
<dbReference type="GO" id="GO:0006412">
    <property type="term" value="P:translation"/>
    <property type="evidence" value="ECO:0007669"/>
    <property type="project" value="UniProtKB-KW"/>
</dbReference>
<proteinExistence type="predicted"/>
<protein>
    <submittedName>
        <fullName evidence="6">NEQ396</fullName>
    </submittedName>
</protein>
<dbReference type="EnsemblBacteria" id="AAR39241">
    <property type="protein sequence ID" value="AAR39241"/>
    <property type="gene ID" value="NEQ396"/>
</dbReference>
<dbReference type="STRING" id="228908.NEQ396"/>
<dbReference type="Gene3D" id="3.30.1360.30">
    <property type="entry name" value="GAD-like domain"/>
    <property type="match status" value="1"/>
</dbReference>
<keyword evidence="2" id="KW-0547">Nucleotide-binding</keyword>
<dbReference type="KEGG" id="neq:NEQ396"/>
<evidence type="ECO:0000256" key="2">
    <source>
        <dbReference type="ARBA" id="ARBA00022741"/>
    </source>
</evidence>
<sequence length="328" mass="37867">MKAILKDVTSLVSNFNSKIIQKSLKEGKRAYIIVLPKFAGLLKYEIGKRRVAKELVDVIKRLGVKGIIHSDELPNYGITEENVKQIRDFLNINEEDAFIIYLVEPEKYKIIAEAIINRLNEMIKSIPKDTRQALEDGTTAFLRPRPGASRMYPETDHPLIFIEKTKDGYLVKYGDKEFIYKPKKIDYDKIFQYLKEKTNENLANAIIKSEHVYYIMELFEKYKNIKPTIIASIFFNPDVKIDYKKIDIALNALSKGLITKEALVDVINSDNPEKTINELKALSKEEAKTIIMDLIKKHGKKAKAIAFKELRKRVDPKIINEIFQELEG</sequence>
<dbReference type="EMBL" id="AE017199">
    <property type="protein sequence ID" value="AAR39241.1"/>
    <property type="molecule type" value="Genomic_DNA"/>
</dbReference>
<feature type="domain" description="GAD" evidence="5">
    <location>
        <begin position="20"/>
        <end position="100"/>
    </location>
</feature>
<evidence type="ECO:0000256" key="3">
    <source>
        <dbReference type="ARBA" id="ARBA00022840"/>
    </source>
</evidence>
<dbReference type="SUPFAM" id="SSF55931">
    <property type="entry name" value="Glutamine synthetase/guanido kinase"/>
    <property type="match status" value="1"/>
</dbReference>
<dbReference type="PATRIC" id="fig|228908.8.peg.402"/>
<dbReference type="GO" id="GO:0005524">
    <property type="term" value="F:ATP binding"/>
    <property type="evidence" value="ECO:0007669"/>
    <property type="project" value="UniProtKB-KW"/>
</dbReference>
<keyword evidence="4" id="KW-0648">Protein biosynthesis</keyword>
<dbReference type="Pfam" id="PF02938">
    <property type="entry name" value="GAD"/>
    <property type="match status" value="1"/>
</dbReference>
<dbReference type="GO" id="GO:0004812">
    <property type="term" value="F:aminoacyl-tRNA ligase activity"/>
    <property type="evidence" value="ECO:0007669"/>
    <property type="project" value="InterPro"/>
</dbReference>
<keyword evidence="7" id="KW-1185">Reference proteome</keyword>
<evidence type="ECO:0000256" key="1">
    <source>
        <dbReference type="ARBA" id="ARBA00022598"/>
    </source>
</evidence>
<reference evidence="6 7" key="1">
    <citation type="journal article" date="2003" name="Proc. Natl. Acad. Sci. U.S.A.">
        <title>The genome of Nanoarchaeum equitans: insights into early archaeal evolution and derived parasitism.</title>
        <authorList>
            <person name="Waters E."/>
            <person name="Hohn M.J."/>
            <person name="Ahel I."/>
            <person name="Graham D.E."/>
            <person name="Adams M.D."/>
            <person name="Barnstead M."/>
            <person name="Beeson K.Y."/>
            <person name="Bibbs L."/>
            <person name="Bolanos R."/>
            <person name="Keller M."/>
            <person name="Kretz K."/>
            <person name="Lin X."/>
            <person name="Mathur E."/>
            <person name="Ni J."/>
            <person name="Podar M."/>
            <person name="Richardson T."/>
            <person name="Sutton G.G."/>
            <person name="Simon M."/>
            <person name="Soll D."/>
            <person name="Stetter K.O."/>
            <person name="Short J.M."/>
            <person name="Noordewier M."/>
        </authorList>
    </citation>
    <scope>NUCLEOTIDE SEQUENCE [LARGE SCALE GENOMIC DNA]</scope>
    <source>
        <strain evidence="6 7">Kin4-M</strain>
    </source>
</reference>
<dbReference type="InterPro" id="IPR029351">
    <property type="entry name" value="GAD_dom"/>
</dbReference>
<organism evidence="6 7">
    <name type="scientific">Nanoarchaeum equitans (strain Kin4-M)</name>
    <dbReference type="NCBI Taxonomy" id="228908"/>
    <lineage>
        <taxon>Archaea</taxon>
        <taxon>Nanobdellota</taxon>
        <taxon>Candidatus Nanoarchaeia</taxon>
        <taxon>Nanoarchaeales</taxon>
        <taxon>Nanoarchaeaceae</taxon>
        <taxon>Nanoarchaeum</taxon>
    </lineage>
</organism>
<dbReference type="InterPro" id="IPR004115">
    <property type="entry name" value="GAD-like_sf"/>
</dbReference>